<dbReference type="EMBL" id="NHTK01001041">
    <property type="protein sequence ID" value="PPR03666.1"/>
    <property type="molecule type" value="Genomic_DNA"/>
</dbReference>
<sequence>MTALSSLKIDCYLSDDAHLLLKSVQLIGAAWIGPSWLSKLELQIPLDMFDRVVASAPVFQHLEMLVLTLTRGYLHITKENATIRSLSENVAGFVNKKCNRTASLSIKFPYFPMTIDPLFASVMAMPRLSDLSLVLPTYYLKVHDLMGLHAFLTTHAQKLHTLSLGFDHTHEGHYDPAPESIFSHPVFSIPFPDLSSLTLQGGASKLTRRGYTEFLSVYLSLFRPTLRHLLIPGHIFSYRQFIHLITPLAGENSILQLLKVDIQYLQCQLVLFLSRNFPRLEELHISFAFPREDDPGTLVLQPNDDAAQFDDLMLSYTKRFCDTIETQDYSRWRLRKLHMKFLSLDPDDTSYEATRHYISFKQSIAKALPSVISFNGENRETFTATSA</sequence>
<protein>
    <recommendedName>
        <fullName evidence="3">F-box domain-containing protein</fullName>
    </recommendedName>
</protein>
<proteinExistence type="predicted"/>
<dbReference type="Proteomes" id="UP000284842">
    <property type="component" value="Unassembled WGS sequence"/>
</dbReference>
<accession>A0A409YKV4</accession>
<dbReference type="OrthoDB" id="3039255at2759"/>
<evidence type="ECO:0008006" key="3">
    <source>
        <dbReference type="Google" id="ProtNLM"/>
    </source>
</evidence>
<reference evidence="1 2" key="1">
    <citation type="journal article" date="2018" name="Evol. Lett.">
        <title>Horizontal gene cluster transfer increased hallucinogenic mushroom diversity.</title>
        <authorList>
            <person name="Reynolds H.T."/>
            <person name="Vijayakumar V."/>
            <person name="Gluck-Thaler E."/>
            <person name="Korotkin H.B."/>
            <person name="Matheny P.B."/>
            <person name="Slot J.C."/>
        </authorList>
    </citation>
    <scope>NUCLEOTIDE SEQUENCE [LARGE SCALE GENOMIC DNA]</scope>
    <source>
        <strain evidence="1 2">2629</strain>
    </source>
</reference>
<dbReference type="InParanoid" id="A0A409YKV4"/>
<dbReference type="AlphaFoldDB" id="A0A409YKV4"/>
<keyword evidence="2" id="KW-1185">Reference proteome</keyword>
<gene>
    <name evidence="1" type="ORF">CVT24_007780</name>
</gene>
<name>A0A409YKV4_9AGAR</name>
<organism evidence="1 2">
    <name type="scientific">Panaeolus cyanescens</name>
    <dbReference type="NCBI Taxonomy" id="181874"/>
    <lineage>
        <taxon>Eukaryota</taxon>
        <taxon>Fungi</taxon>
        <taxon>Dikarya</taxon>
        <taxon>Basidiomycota</taxon>
        <taxon>Agaricomycotina</taxon>
        <taxon>Agaricomycetes</taxon>
        <taxon>Agaricomycetidae</taxon>
        <taxon>Agaricales</taxon>
        <taxon>Agaricineae</taxon>
        <taxon>Galeropsidaceae</taxon>
        <taxon>Panaeolus</taxon>
    </lineage>
</organism>
<evidence type="ECO:0000313" key="2">
    <source>
        <dbReference type="Proteomes" id="UP000284842"/>
    </source>
</evidence>
<evidence type="ECO:0000313" key="1">
    <source>
        <dbReference type="EMBL" id="PPR03666.1"/>
    </source>
</evidence>
<comment type="caution">
    <text evidence="1">The sequence shown here is derived from an EMBL/GenBank/DDBJ whole genome shotgun (WGS) entry which is preliminary data.</text>
</comment>